<accession>A0A7W7FHP9</accession>
<organism evidence="1 2">
    <name type="scientific">Microbacterium marinum</name>
    <dbReference type="NCBI Taxonomy" id="421115"/>
    <lineage>
        <taxon>Bacteria</taxon>
        <taxon>Bacillati</taxon>
        <taxon>Actinomycetota</taxon>
        <taxon>Actinomycetes</taxon>
        <taxon>Micrococcales</taxon>
        <taxon>Microbacteriaceae</taxon>
        <taxon>Microbacterium</taxon>
    </lineage>
</organism>
<sequence>MDVLLDRDRLRDARDTLRSAETAFKNASSINDSLESAIDNPHGKDSLRDRVGWFEANWSGNREDLTEMIENVRKGLSSIIQGWDEWEAEASAQLEQMGTEDGS</sequence>
<comment type="caution">
    <text evidence="1">The sequence shown here is derived from an EMBL/GenBank/DDBJ whole genome shotgun (WGS) entry which is preliminary data.</text>
</comment>
<gene>
    <name evidence="1" type="ORF">BKA24_000249</name>
</gene>
<dbReference type="AlphaFoldDB" id="A0A7W7FHP9"/>
<name>A0A7W7FHP9_9MICO</name>
<evidence type="ECO:0000313" key="2">
    <source>
        <dbReference type="Proteomes" id="UP000573729"/>
    </source>
</evidence>
<reference evidence="1 2" key="1">
    <citation type="submission" date="2020-08" db="EMBL/GenBank/DDBJ databases">
        <title>Sequencing the genomes of 1000 actinobacteria strains.</title>
        <authorList>
            <person name="Klenk H.-P."/>
        </authorList>
    </citation>
    <scope>NUCLEOTIDE SEQUENCE [LARGE SCALE GENOMIC DNA]</scope>
    <source>
        <strain evidence="1 2">DSM 24947</strain>
    </source>
</reference>
<dbReference type="EMBL" id="JACHMD010000001">
    <property type="protein sequence ID" value="MBB4665540.1"/>
    <property type="molecule type" value="Genomic_DNA"/>
</dbReference>
<dbReference type="RefSeq" id="WP_184214522.1">
    <property type="nucleotide sequence ID" value="NZ_JACHMD010000001.1"/>
</dbReference>
<evidence type="ECO:0000313" key="1">
    <source>
        <dbReference type="EMBL" id="MBB4665540.1"/>
    </source>
</evidence>
<protein>
    <recommendedName>
        <fullName evidence="3">Excreted virulence factor EspC, type VII ESX diderm</fullName>
    </recommendedName>
</protein>
<keyword evidence="2" id="KW-1185">Reference proteome</keyword>
<proteinExistence type="predicted"/>
<evidence type="ECO:0008006" key="3">
    <source>
        <dbReference type="Google" id="ProtNLM"/>
    </source>
</evidence>
<dbReference type="Proteomes" id="UP000573729">
    <property type="component" value="Unassembled WGS sequence"/>
</dbReference>